<proteinExistence type="predicted"/>
<dbReference type="EMBL" id="AP026407">
    <property type="protein sequence ID" value="BDO14620.1"/>
    <property type="molecule type" value="Genomic_DNA"/>
</dbReference>
<sequence length="85" mass="9002">MVLQTARACTPLPGTGTRTVPDICCPAARRLRRPGISLQLCDMDGYHARRPGKALPPPGIKAAPRRLFLPGGAALAQAWDITATV</sequence>
<accession>A0AAN1Y7I0</accession>
<protein>
    <submittedName>
        <fullName evidence="1">Uncharacterized protein</fullName>
    </submittedName>
</protein>
<name>A0AAN1Y7I0_9ENTR</name>
<dbReference type="AlphaFoldDB" id="A0AAN1Y7I0"/>
<dbReference type="Proteomes" id="UP001058353">
    <property type="component" value="Chromosome"/>
</dbReference>
<evidence type="ECO:0000313" key="1">
    <source>
        <dbReference type="EMBL" id="BDO14620.1"/>
    </source>
</evidence>
<reference evidence="1" key="1">
    <citation type="submission" date="2022-07" db="EMBL/GenBank/DDBJ databases">
        <title>Complete genome sequence of carbapenem-resistant Klebsiella spp. in Japan.</title>
        <authorList>
            <person name="Maehana S."/>
            <person name="Suzuki M."/>
            <person name="Kitasato H."/>
        </authorList>
    </citation>
    <scope>NUCLEOTIDE SEQUENCE</scope>
    <source>
        <strain evidence="1">KAM644</strain>
    </source>
</reference>
<organism evidence="1 2">
    <name type="scientific">Klebsiella quasipneumoniae subsp. quasipneumoniae</name>
    <dbReference type="NCBI Taxonomy" id="1667327"/>
    <lineage>
        <taxon>Bacteria</taxon>
        <taxon>Pseudomonadati</taxon>
        <taxon>Pseudomonadota</taxon>
        <taxon>Gammaproteobacteria</taxon>
        <taxon>Enterobacterales</taxon>
        <taxon>Enterobacteriaceae</taxon>
        <taxon>Klebsiella/Raoultella group</taxon>
        <taxon>Klebsiella</taxon>
        <taxon>Klebsiella pneumoniae complex</taxon>
    </lineage>
</organism>
<evidence type="ECO:0000313" key="2">
    <source>
        <dbReference type="Proteomes" id="UP001058353"/>
    </source>
</evidence>
<gene>
    <name evidence="1" type="ORF">KAM644c_36860</name>
</gene>